<dbReference type="InterPro" id="IPR055368">
    <property type="entry name" value="WH3_Lhr"/>
</dbReference>
<dbReference type="GO" id="GO:0003677">
    <property type="term" value="F:DNA binding"/>
    <property type="evidence" value="ECO:0007669"/>
    <property type="project" value="UniProtKB-KW"/>
</dbReference>
<keyword evidence="8" id="KW-0413">Isomerase</keyword>
<name>A0A6S6U5N5_9GAMM</name>
<dbReference type="GO" id="GO:0005524">
    <property type="term" value="F:ATP binding"/>
    <property type="evidence" value="ECO:0007669"/>
    <property type="project" value="UniProtKB-KW"/>
</dbReference>
<dbReference type="Pfam" id="PF00271">
    <property type="entry name" value="Helicase_C"/>
    <property type="match status" value="1"/>
</dbReference>
<dbReference type="Pfam" id="PF08494">
    <property type="entry name" value="DEAD_assoc"/>
    <property type="match status" value="1"/>
</dbReference>
<evidence type="ECO:0000259" key="10">
    <source>
        <dbReference type="PROSITE" id="PS51194"/>
    </source>
</evidence>
<dbReference type="GO" id="GO:0016887">
    <property type="term" value="F:ATP hydrolysis activity"/>
    <property type="evidence" value="ECO:0007669"/>
    <property type="project" value="TreeGrafter"/>
</dbReference>
<dbReference type="PROSITE" id="PS51192">
    <property type="entry name" value="HELICASE_ATP_BIND_1"/>
    <property type="match status" value="1"/>
</dbReference>
<dbReference type="InterPro" id="IPR011545">
    <property type="entry name" value="DEAD/DEAH_box_helicase_dom"/>
</dbReference>
<organism evidence="11">
    <name type="scientific">uncultured Thiotrichaceae bacterium</name>
    <dbReference type="NCBI Taxonomy" id="298394"/>
    <lineage>
        <taxon>Bacteria</taxon>
        <taxon>Pseudomonadati</taxon>
        <taxon>Pseudomonadota</taxon>
        <taxon>Gammaproteobacteria</taxon>
        <taxon>Thiotrichales</taxon>
        <taxon>Thiotrichaceae</taxon>
        <taxon>environmental samples</taxon>
    </lineage>
</organism>
<evidence type="ECO:0000256" key="5">
    <source>
        <dbReference type="ARBA" id="ARBA00022840"/>
    </source>
</evidence>
<keyword evidence="7" id="KW-0234">DNA repair</keyword>
<dbReference type="GO" id="GO:0004386">
    <property type="term" value="F:helicase activity"/>
    <property type="evidence" value="ECO:0007669"/>
    <property type="project" value="UniProtKB-KW"/>
</dbReference>
<dbReference type="InterPro" id="IPR001650">
    <property type="entry name" value="Helicase_C-like"/>
</dbReference>
<gene>
    <name evidence="11" type="ORF">HELGO_WM20309</name>
</gene>
<dbReference type="PROSITE" id="PS51194">
    <property type="entry name" value="HELICASE_CTER"/>
    <property type="match status" value="1"/>
</dbReference>
<keyword evidence="5" id="KW-0067">ATP-binding</keyword>
<evidence type="ECO:0000256" key="7">
    <source>
        <dbReference type="ARBA" id="ARBA00023204"/>
    </source>
</evidence>
<dbReference type="CDD" id="cd17922">
    <property type="entry name" value="DEXHc_LHR-like"/>
    <property type="match status" value="1"/>
</dbReference>
<dbReference type="Gene3D" id="3.40.50.300">
    <property type="entry name" value="P-loop containing nucleotide triphosphate hydrolases"/>
    <property type="match status" value="2"/>
</dbReference>
<dbReference type="SMART" id="SM00487">
    <property type="entry name" value="DEXDc"/>
    <property type="match status" value="1"/>
</dbReference>
<keyword evidence="4 11" id="KW-0347">Helicase</keyword>
<reference evidence="11" key="1">
    <citation type="submission" date="2020-01" db="EMBL/GenBank/DDBJ databases">
        <authorList>
            <person name="Meier V. D."/>
            <person name="Meier V D."/>
        </authorList>
    </citation>
    <scope>NUCLEOTIDE SEQUENCE</scope>
    <source>
        <strain evidence="11">HLG_WM_MAG_07</strain>
    </source>
</reference>
<dbReference type="PANTHER" id="PTHR47962:SF5">
    <property type="entry name" value="ATP-DEPENDENT HELICASE LHR-RELATED"/>
    <property type="match status" value="1"/>
</dbReference>
<evidence type="ECO:0000313" key="11">
    <source>
        <dbReference type="EMBL" id="CAA6822019.1"/>
    </source>
</evidence>
<evidence type="ECO:0000256" key="8">
    <source>
        <dbReference type="ARBA" id="ARBA00023235"/>
    </source>
</evidence>
<evidence type="ECO:0000256" key="4">
    <source>
        <dbReference type="ARBA" id="ARBA00022806"/>
    </source>
</evidence>
<dbReference type="InterPro" id="IPR014001">
    <property type="entry name" value="Helicase_ATP-bd"/>
</dbReference>
<evidence type="ECO:0000256" key="3">
    <source>
        <dbReference type="ARBA" id="ARBA00022801"/>
    </source>
</evidence>
<accession>A0A6S6U5N5</accession>
<dbReference type="InterPro" id="IPR052511">
    <property type="entry name" value="ATP-dep_Helicase"/>
</dbReference>
<dbReference type="PANTHER" id="PTHR47962">
    <property type="entry name" value="ATP-DEPENDENT HELICASE LHR-RELATED-RELATED"/>
    <property type="match status" value="1"/>
</dbReference>
<feature type="domain" description="Helicase ATP-binding" evidence="9">
    <location>
        <begin position="29"/>
        <end position="228"/>
    </location>
</feature>
<evidence type="ECO:0000256" key="2">
    <source>
        <dbReference type="ARBA" id="ARBA00022763"/>
    </source>
</evidence>
<evidence type="ECO:0000256" key="1">
    <source>
        <dbReference type="ARBA" id="ARBA00022741"/>
    </source>
</evidence>
<keyword evidence="3" id="KW-0378">Hydrolase</keyword>
<proteinExistence type="predicted"/>
<dbReference type="InterPro" id="IPR045628">
    <property type="entry name" value="Lhr_WH_dom"/>
</dbReference>
<dbReference type="SMART" id="SM00490">
    <property type="entry name" value="HELICc"/>
    <property type="match status" value="1"/>
</dbReference>
<dbReference type="GO" id="GO:0006281">
    <property type="term" value="P:DNA repair"/>
    <property type="evidence" value="ECO:0007669"/>
    <property type="project" value="UniProtKB-KW"/>
</dbReference>
<dbReference type="Pfam" id="PF00270">
    <property type="entry name" value="DEAD"/>
    <property type="match status" value="1"/>
</dbReference>
<dbReference type="InterPro" id="IPR027417">
    <property type="entry name" value="P-loop_NTPase"/>
</dbReference>
<feature type="domain" description="Helicase C-terminal" evidence="10">
    <location>
        <begin position="261"/>
        <end position="419"/>
    </location>
</feature>
<dbReference type="Pfam" id="PF23234">
    <property type="entry name" value="WHD_4th_Lhr"/>
    <property type="match status" value="1"/>
</dbReference>
<dbReference type="InterPro" id="IPR055367">
    <property type="entry name" value="WH4_Lhr"/>
</dbReference>
<keyword evidence="1" id="KW-0547">Nucleotide-binding</keyword>
<dbReference type="Pfam" id="PF23235">
    <property type="entry name" value="WHD_3rd_Lhr"/>
    <property type="match status" value="1"/>
</dbReference>
<dbReference type="EMBL" id="CACVAY010000108">
    <property type="protein sequence ID" value="CAA6822019.1"/>
    <property type="molecule type" value="Genomic_DNA"/>
</dbReference>
<keyword evidence="2" id="KW-0227">DNA damage</keyword>
<protein>
    <submittedName>
        <fullName evidence="11">Lhr-like helicases</fullName>
    </submittedName>
</protein>
<dbReference type="SUPFAM" id="SSF52540">
    <property type="entry name" value="P-loop containing nucleoside triphosphate hydrolases"/>
    <property type="match status" value="1"/>
</dbReference>
<evidence type="ECO:0000256" key="6">
    <source>
        <dbReference type="ARBA" id="ARBA00023125"/>
    </source>
</evidence>
<dbReference type="Pfam" id="PF19306">
    <property type="entry name" value="WHD_Lhr"/>
    <property type="match status" value="1"/>
</dbReference>
<sequence length="1431" mass="160641">MILDDFHPAVRRWFKQHFSSPTEVQLQAWQSIMAGQHALLAAPTGSGKTLAAFLATIDRLLKEGLAKGLPAQTRVLYISPLKALSNDIQINLQEPIQGIRDALLEQGTDDLEIRAWVRTGDTPQSERQKAIKTPPHILVTTPESVYILLTSESGRKILSTIETVIVDEIHALAGNKRGAHLTLSLERLQALVKQHHPKRELQRIGISATQKPIEDMAYFLIGQRDAKCKIIDTGHARERDLDILLPQSPLDAVMANEVWTEIYNALAHLVQAHSTTLIFVNTRRLAERATRHLAERMGEEHVMAHHGSMSKERRHKAEKRLKSGDLQCLVATASLELGIDIGDIDLVCQLGSPRSIAAFLQRVGRSGHAVGATPKGRLFPLSRDELVETTALMHAAQQGELDRIIIPQQPLDVLAQQIVAEVSGQDWDVDALYKAFHRAWPYRDLSLDTFDQVVTMLAEGYSTRRGRRGAYLHLDAINRKVRARRNARLVAITNGGAIPDQFDCDVILQPEGFRIGTIGEDFAFESIPGDIFQLGNRSYRMLKSETGRVFVEDAQGQPPNIPFWFGEAPGRTDELSQAVSRLREQLSTQLPKGLEASKQWAMQHYGIRENAAIQLVDYLATAHAAMGCLPTQENIVLERFFDEVGDMHLVVHSPYGSRLNRAWGLSLRKRFCRKFNFELQAAALEDTIVLSLSSTHSFPLEEVAKYLNSKSVREVLVQALLDAPMFPTRWRWNATTALAVQRFRAGKKNSPYFQRSDAEDLVAVLFPDQIACGENIAGDREVPDHPLVQQSIHDCLYETMDIEGLEQLLQRLEQRKIKITSCDLTAPSPLAAEVLNARPYAFLDDGDAEERRTLAVKTQGHITLADAANLSQLDPEAIAKVKQEAWPRVRDADELHDALMILGFISEKEAQRGNQLDLLDIGWNGLFQPLLNNGRAIQIRSKHSATLWVAMERIHDFQVLFGQFETLTRTHLPKTQIKQSKSVDDALLDIIRSRLEGVGPITVQQLAEPLGLSTQKIDIALLALEQEGFIIRGKFTNPQSTETEWCERRLLARIHRYTLNRLRSEINPVNIGDYLRFLFDWQGLTEKREGVEALAVVLEQLEGYPIAAATWEQDILKSRITFYTSDMLDTLSLTGRISWLRLAIQKSDKQKRSPVSQSPITLINRQHLDIWRALNPLTESITLSANAKRAKDTLSASGAMFFDDIVKQSGLLRTQVEEALGELVNWGLVTSDSFAGLRALVKPLAKRSRLAPRRGRRGITVSPFDNAGRWSLLENVGETNDHKETDLEFLAFTLLNRYGVVFRKVLDREVGLPPWRDLLRVYWRLEARGEIRGGRFVESVSGEQFALPDAIGSLRRISKQDRSGECIIISSADPLNLQGHLMSGEKIPISAKTRIVYQDGNVVATVGKDGVEFLTELSPEQKQTIRSRLFL</sequence>
<dbReference type="CDD" id="cd18796">
    <property type="entry name" value="SF2_C_LHR"/>
    <property type="match status" value="1"/>
</dbReference>
<dbReference type="InterPro" id="IPR013701">
    <property type="entry name" value="Lhr-like_DEAD/DEAH_assoc"/>
</dbReference>
<evidence type="ECO:0000259" key="9">
    <source>
        <dbReference type="PROSITE" id="PS51192"/>
    </source>
</evidence>
<keyword evidence="6" id="KW-0238">DNA-binding</keyword>